<evidence type="ECO:0000313" key="3">
    <source>
        <dbReference type="Proteomes" id="UP000297910"/>
    </source>
</evidence>
<keyword evidence="3" id="KW-1185">Reference proteome</keyword>
<dbReference type="AlphaFoldDB" id="A0A4Z1G9N3"/>
<evidence type="ECO:0000256" key="1">
    <source>
        <dbReference type="SAM" id="MobiDB-lite"/>
    </source>
</evidence>
<organism evidence="2 3">
    <name type="scientific">Botrytis paeoniae</name>
    <dbReference type="NCBI Taxonomy" id="278948"/>
    <lineage>
        <taxon>Eukaryota</taxon>
        <taxon>Fungi</taxon>
        <taxon>Dikarya</taxon>
        <taxon>Ascomycota</taxon>
        <taxon>Pezizomycotina</taxon>
        <taxon>Leotiomycetes</taxon>
        <taxon>Helotiales</taxon>
        <taxon>Sclerotiniaceae</taxon>
        <taxon>Botrytis</taxon>
    </lineage>
</organism>
<reference evidence="2 3" key="1">
    <citation type="submission" date="2017-12" db="EMBL/GenBank/DDBJ databases">
        <title>Comparative genomics of Botrytis spp.</title>
        <authorList>
            <person name="Valero-Jimenez C.A."/>
            <person name="Tapia P."/>
            <person name="Veloso J."/>
            <person name="Silva-Moreno E."/>
            <person name="Staats M."/>
            <person name="Valdes J.H."/>
            <person name="Van Kan J.A.L."/>
        </authorList>
    </citation>
    <scope>NUCLEOTIDE SEQUENCE [LARGE SCALE GENOMIC DNA]</scope>
    <source>
        <strain evidence="2 3">Bp0003</strain>
    </source>
</reference>
<name>A0A4Z1G9N3_9HELO</name>
<feature type="region of interest" description="Disordered" evidence="1">
    <location>
        <begin position="1"/>
        <end position="46"/>
    </location>
</feature>
<dbReference type="EMBL" id="PQXI01000003">
    <property type="protein sequence ID" value="TGO30727.1"/>
    <property type="molecule type" value="Genomic_DNA"/>
</dbReference>
<feature type="region of interest" description="Disordered" evidence="1">
    <location>
        <begin position="63"/>
        <end position="98"/>
    </location>
</feature>
<comment type="caution">
    <text evidence="2">The sequence shown here is derived from an EMBL/GenBank/DDBJ whole genome shotgun (WGS) entry which is preliminary data.</text>
</comment>
<evidence type="ECO:0000313" key="2">
    <source>
        <dbReference type="EMBL" id="TGO30727.1"/>
    </source>
</evidence>
<dbReference type="Proteomes" id="UP000297910">
    <property type="component" value="Unassembled WGS sequence"/>
</dbReference>
<gene>
    <name evidence="2" type="ORF">BPAE_0003g00100</name>
</gene>
<proteinExistence type="predicted"/>
<feature type="compositionally biased region" description="Polar residues" evidence="1">
    <location>
        <begin position="77"/>
        <end position="90"/>
    </location>
</feature>
<sequence>MTKNKPRTSKFIEGPMLDEPSHPPPRQFLDNHLSARSSSEAKDTNAQVAMAAYRHPTRSALEPLEASSPKAMEVSKLSPQLPSYTNSTKFPSLARNPR</sequence>
<accession>A0A4Z1G9N3</accession>
<protein>
    <submittedName>
        <fullName evidence="2">Uncharacterized protein</fullName>
    </submittedName>
</protein>